<keyword evidence="5" id="KW-0812">Transmembrane</keyword>
<keyword evidence="2" id="KW-0560">Oxidoreductase</keyword>
<comment type="caution">
    <text evidence="6">The sequence shown here is derived from an EMBL/GenBank/DDBJ whole genome shotgun (WGS) entry which is preliminary data.</text>
</comment>
<protein>
    <submittedName>
        <fullName evidence="6">Uncharacterized protein</fullName>
    </submittedName>
</protein>
<sequence length="240" mass="27297">MFSNPYRAVPPSEDDPEHPRGSPHKVLRILLWALPFVILQGIEITLLFSLAKRSGCPTDTTQKPGSYQSLLEFSHSADFEMIFRKEDLDSRVRNFTYWRSLFPTAQGLVSIPNNSPLAPPDIITAPSALDRTHSVYQVSLFHSLHCLEALKFVLDSTAPDHGITEDLARTHAPHCIDWIRQEIMCSADITLDSILDEYKTPHQCRDFDRIWQWTEAHGYGGPLKEILHHKLHDHGEVVSP</sequence>
<proteinExistence type="inferred from homology"/>
<reference evidence="6 7" key="1">
    <citation type="journal article" date="2024" name="IMA Fungus">
        <title>Apiospora arundinis, a panoply of carbohydrate-active enzymes and secondary metabolites.</title>
        <authorList>
            <person name="Sorensen T."/>
            <person name="Petersen C."/>
            <person name="Muurmann A.T."/>
            <person name="Christiansen J.V."/>
            <person name="Brundto M.L."/>
            <person name="Overgaard C.K."/>
            <person name="Boysen A.T."/>
            <person name="Wollenberg R.D."/>
            <person name="Larsen T.O."/>
            <person name="Sorensen J.L."/>
            <person name="Nielsen K.L."/>
            <person name="Sondergaard T.E."/>
        </authorList>
    </citation>
    <scope>NUCLEOTIDE SEQUENCE [LARGE SCALE GENOMIC DNA]</scope>
    <source>
        <strain evidence="6 7">AAU 773</strain>
    </source>
</reference>
<feature type="region of interest" description="Disordered" evidence="4">
    <location>
        <begin position="1"/>
        <end position="20"/>
    </location>
</feature>
<evidence type="ECO:0000256" key="5">
    <source>
        <dbReference type="SAM" id="Phobius"/>
    </source>
</evidence>
<evidence type="ECO:0000313" key="7">
    <source>
        <dbReference type="Proteomes" id="UP001390339"/>
    </source>
</evidence>
<dbReference type="InterPro" id="IPR021765">
    <property type="entry name" value="UstYa-like"/>
</dbReference>
<dbReference type="EMBL" id="JAPCWZ010000005">
    <property type="protein sequence ID" value="KAK8862869.1"/>
    <property type="molecule type" value="Genomic_DNA"/>
</dbReference>
<accession>A0ABR2IHU8</accession>
<evidence type="ECO:0000256" key="3">
    <source>
        <dbReference type="ARBA" id="ARBA00035112"/>
    </source>
</evidence>
<keyword evidence="5" id="KW-1133">Transmembrane helix</keyword>
<evidence type="ECO:0000313" key="6">
    <source>
        <dbReference type="EMBL" id="KAK8862869.1"/>
    </source>
</evidence>
<gene>
    <name evidence="6" type="ORF">PGQ11_009104</name>
</gene>
<evidence type="ECO:0000256" key="2">
    <source>
        <dbReference type="ARBA" id="ARBA00023002"/>
    </source>
</evidence>
<dbReference type="PANTHER" id="PTHR33365:SF11">
    <property type="entry name" value="TAT PATHWAY SIGNAL SEQUENCE"/>
    <property type="match status" value="1"/>
</dbReference>
<comment type="similarity">
    <text evidence="3">Belongs to the ustYa family.</text>
</comment>
<evidence type="ECO:0000256" key="4">
    <source>
        <dbReference type="SAM" id="MobiDB-lite"/>
    </source>
</evidence>
<dbReference type="Proteomes" id="UP001390339">
    <property type="component" value="Unassembled WGS sequence"/>
</dbReference>
<dbReference type="PANTHER" id="PTHR33365">
    <property type="entry name" value="YALI0B05434P"/>
    <property type="match status" value="1"/>
</dbReference>
<feature type="transmembrane region" description="Helical" evidence="5">
    <location>
        <begin position="29"/>
        <end position="51"/>
    </location>
</feature>
<comment type="pathway">
    <text evidence="1">Mycotoxin biosynthesis.</text>
</comment>
<evidence type="ECO:0000256" key="1">
    <source>
        <dbReference type="ARBA" id="ARBA00004685"/>
    </source>
</evidence>
<name>A0ABR2IHU8_9PEZI</name>
<dbReference type="Pfam" id="PF11807">
    <property type="entry name" value="UstYa"/>
    <property type="match status" value="1"/>
</dbReference>
<keyword evidence="5" id="KW-0472">Membrane</keyword>
<keyword evidence="7" id="KW-1185">Reference proteome</keyword>
<organism evidence="6 7">
    <name type="scientific">Apiospora arundinis</name>
    <dbReference type="NCBI Taxonomy" id="335852"/>
    <lineage>
        <taxon>Eukaryota</taxon>
        <taxon>Fungi</taxon>
        <taxon>Dikarya</taxon>
        <taxon>Ascomycota</taxon>
        <taxon>Pezizomycotina</taxon>
        <taxon>Sordariomycetes</taxon>
        <taxon>Xylariomycetidae</taxon>
        <taxon>Amphisphaeriales</taxon>
        <taxon>Apiosporaceae</taxon>
        <taxon>Apiospora</taxon>
    </lineage>
</organism>